<gene>
    <name evidence="1" type="ORF">ISALK_02595</name>
</gene>
<dbReference type="Proteomes" id="UP000449710">
    <property type="component" value="Unassembled WGS sequence"/>
</dbReference>
<evidence type="ECO:0000313" key="1">
    <source>
        <dbReference type="EMBL" id="NBG87383.1"/>
    </source>
</evidence>
<comment type="caution">
    <text evidence="1">The sequence shown here is derived from an EMBL/GenBank/DDBJ whole genome shotgun (WGS) entry which is preliminary data.</text>
</comment>
<dbReference type="EMBL" id="SUMG01000002">
    <property type="protein sequence ID" value="NBG87383.1"/>
    <property type="molecule type" value="Genomic_DNA"/>
</dbReference>
<protein>
    <submittedName>
        <fullName evidence="1">Uncharacterized protein</fullName>
    </submittedName>
</protein>
<dbReference type="RefSeq" id="WP_160718734.1">
    <property type="nucleotide sequence ID" value="NZ_SUMG01000002.1"/>
</dbReference>
<reference evidence="1 2" key="1">
    <citation type="submission" date="2019-04" db="EMBL/GenBank/DDBJ databases">
        <title>Isachenkonia alkalipeptolytica gen. nov. sp. nov. a new anaerobic, alkiliphilic organothrophic bacterium capable to reduce synthesized ferrihydrite isolated from a soda lake.</title>
        <authorList>
            <person name="Toshchakov S.V."/>
            <person name="Zavarzina D.G."/>
            <person name="Zhilina T.N."/>
            <person name="Kostrikina N.A."/>
            <person name="Kublanov I.V."/>
        </authorList>
    </citation>
    <scope>NUCLEOTIDE SEQUENCE [LARGE SCALE GENOMIC DNA]</scope>
    <source>
        <strain evidence="1 2">Z-1701</strain>
    </source>
</reference>
<dbReference type="AlphaFoldDB" id="A0AA43XIE8"/>
<name>A0AA43XIE8_9CLOT</name>
<evidence type="ECO:0000313" key="2">
    <source>
        <dbReference type="Proteomes" id="UP000449710"/>
    </source>
</evidence>
<accession>A0AA43XIE8</accession>
<keyword evidence="2" id="KW-1185">Reference proteome</keyword>
<proteinExistence type="predicted"/>
<organism evidence="1 2">
    <name type="scientific">Isachenkonia alkalipeptolytica</name>
    <dbReference type="NCBI Taxonomy" id="2565777"/>
    <lineage>
        <taxon>Bacteria</taxon>
        <taxon>Bacillati</taxon>
        <taxon>Bacillota</taxon>
        <taxon>Clostridia</taxon>
        <taxon>Eubacteriales</taxon>
        <taxon>Clostridiaceae</taxon>
        <taxon>Isachenkonia</taxon>
    </lineage>
</organism>
<sequence>MIDFSEGKDNLEDYQKYEIQGITMYISKKAELDKALEDEKIHIDVAQLLKWKKLTVEGLKVV</sequence>